<dbReference type="RefSeq" id="WP_185818708.1">
    <property type="nucleotide sequence ID" value="NZ_JACMYG010000020.1"/>
</dbReference>
<name>A0A7X1GGJ2_9PSED</name>
<dbReference type="Proteomes" id="UP000526003">
    <property type="component" value="Unassembled WGS sequence"/>
</dbReference>
<dbReference type="AlphaFoldDB" id="A0A7X1GGJ2"/>
<keyword evidence="2" id="KW-1185">Reference proteome</keyword>
<evidence type="ECO:0000313" key="2">
    <source>
        <dbReference type="Proteomes" id="UP000526003"/>
    </source>
</evidence>
<evidence type="ECO:0000313" key="1">
    <source>
        <dbReference type="EMBL" id="MBC2691760.1"/>
    </source>
</evidence>
<reference evidence="1 2" key="1">
    <citation type="submission" date="2020-08" db="EMBL/GenBank/DDBJ databases">
        <title>Pseudomonas sp. nov.</title>
        <authorList>
            <person name="Gieschler S."/>
            <person name="Fiedler G."/>
            <person name="Brinks E."/>
            <person name="Boehnlein C."/>
            <person name="Franz C.M.A.P."/>
            <person name="Kabisch J."/>
        </authorList>
    </citation>
    <scope>NUCLEOTIDE SEQUENCE [LARGE SCALE GENOMIC DNA]</scope>
    <source>
        <strain evidence="1 2">MBT-1</strain>
    </source>
</reference>
<gene>
    <name evidence="1" type="ORF">H7995_18370</name>
</gene>
<organism evidence="1 2">
    <name type="scientific">Pseudomonas kielensis</name>
    <dbReference type="NCBI Taxonomy" id="2762577"/>
    <lineage>
        <taxon>Bacteria</taxon>
        <taxon>Pseudomonadati</taxon>
        <taxon>Pseudomonadota</taxon>
        <taxon>Gammaproteobacteria</taxon>
        <taxon>Pseudomonadales</taxon>
        <taxon>Pseudomonadaceae</taxon>
        <taxon>Pseudomonas</taxon>
    </lineage>
</organism>
<accession>A0A7X1GGJ2</accession>
<proteinExistence type="predicted"/>
<dbReference type="EMBL" id="JACMYG010000020">
    <property type="protein sequence ID" value="MBC2691760.1"/>
    <property type="molecule type" value="Genomic_DNA"/>
</dbReference>
<protein>
    <submittedName>
        <fullName evidence="1">Uncharacterized protein</fullName>
    </submittedName>
</protein>
<comment type="caution">
    <text evidence="1">The sequence shown here is derived from an EMBL/GenBank/DDBJ whole genome shotgun (WGS) entry which is preliminary data.</text>
</comment>
<sequence length="111" mass="12590">MSNAAGDADATAIFKQQMNERCVYEKEQSEKNIDQIFDNAIEIGEGHPKAQKAIVSTTDVIFNLFRTISEKLDIFTTKVLTDTVTWIKNSFADIKSTFNNFSGWIQGWFTN</sequence>